<dbReference type="EMBL" id="CP011125">
    <property type="protein sequence ID" value="AKF02987.1"/>
    <property type="molecule type" value="Genomic_DNA"/>
</dbReference>
<evidence type="ECO:0000313" key="3">
    <source>
        <dbReference type="Proteomes" id="UP000034883"/>
    </source>
</evidence>
<organism evidence="2 3">
    <name type="scientific">Sandaracinus amylolyticus</name>
    <dbReference type="NCBI Taxonomy" id="927083"/>
    <lineage>
        <taxon>Bacteria</taxon>
        <taxon>Pseudomonadati</taxon>
        <taxon>Myxococcota</taxon>
        <taxon>Polyangia</taxon>
        <taxon>Polyangiales</taxon>
        <taxon>Sandaracinaceae</taxon>
        <taxon>Sandaracinus</taxon>
    </lineage>
</organism>
<name>A0A0F6VYP1_9BACT</name>
<evidence type="ECO:0000313" key="2">
    <source>
        <dbReference type="EMBL" id="AKF02987.1"/>
    </source>
</evidence>
<dbReference type="STRING" id="927083.DB32_000135"/>
<reference evidence="2 3" key="1">
    <citation type="submission" date="2015-03" db="EMBL/GenBank/DDBJ databases">
        <title>Genome assembly of Sandaracinus amylolyticus DSM 53668.</title>
        <authorList>
            <person name="Sharma G."/>
            <person name="Subramanian S."/>
        </authorList>
    </citation>
    <scope>NUCLEOTIDE SEQUENCE [LARGE SCALE GENOMIC DNA]</scope>
    <source>
        <strain evidence="2 3">DSM 53668</strain>
    </source>
</reference>
<accession>A0A0F6VYP1</accession>
<proteinExistence type="predicted"/>
<feature type="region of interest" description="Disordered" evidence="1">
    <location>
        <begin position="1"/>
        <end position="77"/>
    </location>
</feature>
<feature type="compositionally biased region" description="Low complexity" evidence="1">
    <location>
        <begin position="19"/>
        <end position="29"/>
    </location>
</feature>
<evidence type="ECO:0000256" key="1">
    <source>
        <dbReference type="SAM" id="MobiDB-lite"/>
    </source>
</evidence>
<gene>
    <name evidence="2" type="ORF">DB32_000135</name>
</gene>
<dbReference type="AlphaFoldDB" id="A0A0F6VYP1"/>
<dbReference type="Proteomes" id="UP000034883">
    <property type="component" value="Chromosome"/>
</dbReference>
<keyword evidence="3" id="KW-1185">Reference proteome</keyword>
<dbReference type="KEGG" id="samy:DB32_000135"/>
<protein>
    <submittedName>
        <fullName evidence="2">Uncharacterized protein</fullName>
    </submittedName>
</protein>
<sequence length="77" mass="8641">MARRLLCGRPDMERRTVLRPSSSAPSTTSREGDSLIHRLLAPSSAPPSRTTQTRMKPASRKKSDALPRFPFSIRRAH</sequence>